<dbReference type="AlphaFoldDB" id="A0A397SPV5"/>
<dbReference type="SUPFAM" id="SSF52047">
    <property type="entry name" value="RNI-like"/>
    <property type="match status" value="1"/>
</dbReference>
<evidence type="ECO:0008006" key="3">
    <source>
        <dbReference type="Google" id="ProtNLM"/>
    </source>
</evidence>
<protein>
    <recommendedName>
        <fullName evidence="3">F-box domain-containing protein</fullName>
    </recommendedName>
</protein>
<dbReference type="Proteomes" id="UP000265703">
    <property type="component" value="Unassembled WGS sequence"/>
</dbReference>
<evidence type="ECO:0000313" key="1">
    <source>
        <dbReference type="EMBL" id="RIA85967.1"/>
    </source>
</evidence>
<dbReference type="InterPro" id="IPR032675">
    <property type="entry name" value="LRR_dom_sf"/>
</dbReference>
<evidence type="ECO:0000313" key="2">
    <source>
        <dbReference type="Proteomes" id="UP000265703"/>
    </source>
</evidence>
<dbReference type="EMBL" id="QKYT01000393">
    <property type="protein sequence ID" value="RIA85967.1"/>
    <property type="molecule type" value="Genomic_DNA"/>
</dbReference>
<comment type="caution">
    <text evidence="1">The sequence shown here is derived from an EMBL/GenBank/DDBJ whole genome shotgun (WGS) entry which is preliminary data.</text>
</comment>
<name>A0A397SPV5_9GLOM</name>
<dbReference type="Gene3D" id="3.80.10.10">
    <property type="entry name" value="Ribonuclease Inhibitor"/>
    <property type="match status" value="1"/>
</dbReference>
<reference evidence="1 2" key="1">
    <citation type="submission" date="2018-06" db="EMBL/GenBank/DDBJ databases">
        <title>Comparative genomics reveals the genomic features of Rhizophagus irregularis, R. cerebriforme, R. diaphanum and Gigaspora rosea, and their symbiotic lifestyle signature.</title>
        <authorList>
            <person name="Morin E."/>
            <person name="San Clemente H."/>
            <person name="Chen E.C.H."/>
            <person name="De La Providencia I."/>
            <person name="Hainaut M."/>
            <person name="Kuo A."/>
            <person name="Kohler A."/>
            <person name="Murat C."/>
            <person name="Tang N."/>
            <person name="Roy S."/>
            <person name="Loubradou J."/>
            <person name="Henrissat B."/>
            <person name="Grigoriev I.V."/>
            <person name="Corradi N."/>
            <person name="Roux C."/>
            <person name="Martin F.M."/>
        </authorList>
    </citation>
    <scope>NUCLEOTIDE SEQUENCE [LARGE SCALE GENOMIC DNA]</scope>
    <source>
        <strain evidence="1 2">DAOM 227022</strain>
    </source>
</reference>
<keyword evidence="2" id="KW-1185">Reference proteome</keyword>
<gene>
    <name evidence="1" type="ORF">C1645_856976</name>
</gene>
<organism evidence="1 2">
    <name type="scientific">Glomus cerebriforme</name>
    <dbReference type="NCBI Taxonomy" id="658196"/>
    <lineage>
        <taxon>Eukaryota</taxon>
        <taxon>Fungi</taxon>
        <taxon>Fungi incertae sedis</taxon>
        <taxon>Mucoromycota</taxon>
        <taxon>Glomeromycotina</taxon>
        <taxon>Glomeromycetes</taxon>
        <taxon>Glomerales</taxon>
        <taxon>Glomeraceae</taxon>
        <taxon>Glomus</taxon>
    </lineage>
</organism>
<accession>A0A397SPV5</accession>
<sequence length="474" mass="55265">MMAQLFADCLNEVLEHLEDDMVDLHSCLLVNHLWCNVSVRIFWRNVWNYKTSNLRTLITCLPNESKEILHNNGIIISTPTSKPPMFNYASFCKFLSIYQISNKVEFLLNKRFITSYNLGNNTSIVTQEIIKLFFNQISSLKKLQLGKYPNKINFYPEAKVCLKNLTELQCVSNLSSEFFYQLSQVCHNISSLDILNEQFISKGLIDLTSAQKNLQSFGMTQYYKPTNLNSLIEKLSTSLIKLNLNEDNYISLLFIAKFTNLQELKLCYSYMRNFVDFEKLQYTIFPNLQILKIQRACPRFDLLIKFLENNGNNLKECYIGDYSGFSDNSLNLAIAEFCPNLRKLSIGFKNNELETMKIVLNGCQNLESMKIWHVSGFLGEKEALESVVKYSHDNFYEIILYHIYDTQSELLPEELESFFINWTNRVPQKSLSLITVNDFTNNLDENDEIIKIIKKYIELGVIKRFKTTHFDELC</sequence>
<proteinExistence type="predicted"/>
<dbReference type="OrthoDB" id="550575at2759"/>